<evidence type="ECO:0000313" key="2">
    <source>
        <dbReference type="EMBL" id="NDY42197.1"/>
    </source>
</evidence>
<protein>
    <submittedName>
        <fullName evidence="2">Diguanylate cyclase</fullName>
    </submittedName>
</protein>
<dbReference type="EMBL" id="JAAGRR010000040">
    <property type="protein sequence ID" value="NDY42197.1"/>
    <property type="molecule type" value="Genomic_DNA"/>
</dbReference>
<dbReference type="GO" id="GO:0043709">
    <property type="term" value="P:cell adhesion involved in single-species biofilm formation"/>
    <property type="evidence" value="ECO:0007669"/>
    <property type="project" value="TreeGrafter"/>
</dbReference>
<dbReference type="Proteomes" id="UP000469346">
    <property type="component" value="Unassembled WGS sequence"/>
</dbReference>
<evidence type="ECO:0000259" key="1">
    <source>
        <dbReference type="PROSITE" id="PS50887"/>
    </source>
</evidence>
<dbReference type="GO" id="GO:1902201">
    <property type="term" value="P:negative regulation of bacterial-type flagellum-dependent cell motility"/>
    <property type="evidence" value="ECO:0007669"/>
    <property type="project" value="TreeGrafter"/>
</dbReference>
<dbReference type="InterPro" id="IPR050469">
    <property type="entry name" value="Diguanylate_Cyclase"/>
</dbReference>
<dbReference type="PANTHER" id="PTHR45138:SF25">
    <property type="entry name" value="GGDEF DOMAIN PROTEIN"/>
    <property type="match status" value="1"/>
</dbReference>
<dbReference type="SMART" id="SM00267">
    <property type="entry name" value="GGDEF"/>
    <property type="match status" value="1"/>
</dbReference>
<dbReference type="GO" id="GO:0052621">
    <property type="term" value="F:diguanylate cyclase activity"/>
    <property type="evidence" value="ECO:0007669"/>
    <property type="project" value="TreeGrafter"/>
</dbReference>
<gene>
    <name evidence="2" type="ORF">G3N55_04965</name>
</gene>
<keyword evidence="3" id="KW-1185">Reference proteome</keyword>
<dbReference type="SUPFAM" id="SSF55073">
    <property type="entry name" value="Nucleotide cyclase"/>
    <property type="match status" value="1"/>
</dbReference>
<dbReference type="InterPro" id="IPR000160">
    <property type="entry name" value="GGDEF_dom"/>
</dbReference>
<accession>A0A6N9TRW7</accession>
<comment type="caution">
    <text evidence="2">The sequence shown here is derived from an EMBL/GenBank/DDBJ whole genome shotgun (WGS) entry which is preliminary data.</text>
</comment>
<reference evidence="2 3" key="1">
    <citation type="submission" date="2020-02" db="EMBL/GenBank/DDBJ databases">
        <title>Comparative genomics of sulfur disproportionating microorganisms.</title>
        <authorList>
            <person name="Ward L.M."/>
            <person name="Bertran E."/>
            <person name="Johnston D.T."/>
        </authorList>
    </citation>
    <scope>NUCLEOTIDE SEQUENCE [LARGE SCALE GENOMIC DNA]</scope>
    <source>
        <strain evidence="2 3">DSM 100025</strain>
    </source>
</reference>
<dbReference type="GO" id="GO:0005886">
    <property type="term" value="C:plasma membrane"/>
    <property type="evidence" value="ECO:0007669"/>
    <property type="project" value="TreeGrafter"/>
</dbReference>
<dbReference type="InterPro" id="IPR043128">
    <property type="entry name" value="Rev_trsase/Diguanyl_cyclase"/>
</dbReference>
<organism evidence="2 3">
    <name type="scientific">Dissulfurirhabdus thermomarina</name>
    <dbReference type="NCBI Taxonomy" id="1765737"/>
    <lineage>
        <taxon>Bacteria</taxon>
        <taxon>Deltaproteobacteria</taxon>
        <taxon>Dissulfurirhabdaceae</taxon>
        <taxon>Dissulfurirhabdus</taxon>
    </lineage>
</organism>
<proteinExistence type="predicted"/>
<dbReference type="NCBIfam" id="TIGR00254">
    <property type="entry name" value="GGDEF"/>
    <property type="match status" value="1"/>
</dbReference>
<dbReference type="AlphaFoldDB" id="A0A6N9TRW7"/>
<evidence type="ECO:0000313" key="3">
    <source>
        <dbReference type="Proteomes" id="UP000469346"/>
    </source>
</evidence>
<sequence>MASLDERLCLESMGHKVALHADLARALDNILNDPPDLLMLEKGLAEGVELDIIRSLKENLQLAFLPILLVVERMELAVGLDWDAYAVDDILSAKATVEEVIARVELALARMRRVADNNPLTKLPGNSSILKTIQGVLDAGAPMAVGYVDIDNFKPYNDRYGFSRGDEVIRMLARILVNVVDEAAGEDGFVGHVGGDDFVFVVPLEAAERVCRETIRNFDRLIPLFLDEPDLEAGCFVAADRRGNRCEFPLTSVSIAVVVNADGRYSHYGEVAAVAAQLKKKVKAETGSAYLVDRRVADNGPPPA</sequence>
<dbReference type="InterPro" id="IPR011006">
    <property type="entry name" value="CheY-like_superfamily"/>
</dbReference>
<dbReference type="PROSITE" id="PS50887">
    <property type="entry name" value="GGDEF"/>
    <property type="match status" value="1"/>
</dbReference>
<dbReference type="Pfam" id="PF00990">
    <property type="entry name" value="GGDEF"/>
    <property type="match status" value="1"/>
</dbReference>
<dbReference type="SUPFAM" id="SSF52172">
    <property type="entry name" value="CheY-like"/>
    <property type="match status" value="1"/>
</dbReference>
<dbReference type="CDD" id="cd01949">
    <property type="entry name" value="GGDEF"/>
    <property type="match status" value="1"/>
</dbReference>
<dbReference type="PANTHER" id="PTHR45138">
    <property type="entry name" value="REGULATORY COMPONENTS OF SENSORY TRANSDUCTION SYSTEM"/>
    <property type="match status" value="1"/>
</dbReference>
<dbReference type="InterPro" id="IPR029787">
    <property type="entry name" value="Nucleotide_cyclase"/>
</dbReference>
<name>A0A6N9TRW7_DISTH</name>
<dbReference type="Gene3D" id="3.30.70.270">
    <property type="match status" value="1"/>
</dbReference>
<feature type="domain" description="GGDEF" evidence="1">
    <location>
        <begin position="141"/>
        <end position="295"/>
    </location>
</feature>